<evidence type="ECO:0000313" key="2">
    <source>
        <dbReference type="EMBL" id="QQB88796.1"/>
    </source>
</evidence>
<organism evidence="1 3">
    <name type="scientific">Brevundimonas diminuta</name>
    <name type="common">Pseudomonas diminuta</name>
    <dbReference type="NCBI Taxonomy" id="293"/>
    <lineage>
        <taxon>Bacteria</taxon>
        <taxon>Pseudomonadati</taxon>
        <taxon>Pseudomonadota</taxon>
        <taxon>Alphaproteobacteria</taxon>
        <taxon>Caulobacterales</taxon>
        <taxon>Caulobacteraceae</taxon>
        <taxon>Brevundimonas</taxon>
    </lineage>
</organism>
<dbReference type="Proteomes" id="UP000596117">
    <property type="component" value="Chromosome"/>
</dbReference>
<sequence>MTDQSAVRARAWETRRARYGKRGHAGSYSRNTADRGALGLVIRLLNEGVLSEGQVCRATQLDRVTVRAMADAAGEA</sequence>
<dbReference type="AlphaFoldDB" id="A0A410NVE1"/>
<proteinExistence type="predicted"/>
<evidence type="ECO:0000313" key="4">
    <source>
        <dbReference type="Proteomes" id="UP000596117"/>
    </source>
</evidence>
<accession>A0A410NVE1</accession>
<name>A0A410NVE1_BREDI</name>
<reference evidence="1 3" key="1">
    <citation type="submission" date="2019-01" db="EMBL/GenBank/DDBJ databases">
        <title>Brevundimonas diminuta Genome sequencing and assembly.</title>
        <authorList>
            <person name="Chen H."/>
        </authorList>
    </citation>
    <scope>NUCLEOTIDE SEQUENCE [LARGE SCALE GENOMIC DNA]</scope>
    <source>
        <strain evidence="1">ATCC</strain>
        <strain evidence="3">ATCC(B) 19146</strain>
    </source>
</reference>
<dbReference type="EMBL" id="CP066026">
    <property type="protein sequence ID" value="QQB88796.1"/>
    <property type="molecule type" value="Genomic_DNA"/>
</dbReference>
<dbReference type="RefSeq" id="WP_128719340.1">
    <property type="nucleotide sequence ID" value="NZ_BJNC01000010.1"/>
</dbReference>
<gene>
    <name evidence="1" type="ORF">EQG53_05410</name>
    <name evidence="2" type="ORF">I6H83_17020</name>
</gene>
<dbReference type="EMBL" id="CP035093">
    <property type="protein sequence ID" value="QAT13840.1"/>
    <property type="molecule type" value="Genomic_DNA"/>
</dbReference>
<evidence type="ECO:0000313" key="1">
    <source>
        <dbReference type="EMBL" id="QAT13840.1"/>
    </source>
</evidence>
<evidence type="ECO:0000313" key="3">
    <source>
        <dbReference type="Proteomes" id="UP000287388"/>
    </source>
</evidence>
<reference evidence="2 4" key="2">
    <citation type="submission" date="2020-12" db="EMBL/GenBank/DDBJ databases">
        <title>FDA dAtabase for Regulatory Grade micrObial Sequences (FDA-ARGOS): Supporting development and validation of Infectious Disease Dx tests.</title>
        <authorList>
            <person name="Kerrigan L."/>
            <person name="Long C."/>
            <person name="Tallon L."/>
            <person name="Sadzewicz L."/>
            <person name="Zhao X."/>
            <person name="Boylan J."/>
            <person name="Ott S."/>
            <person name="Bowen H."/>
            <person name="Vavikolanu K."/>
            <person name="Mehta A."/>
            <person name="Aluvathingal J."/>
            <person name="Nadendla S."/>
            <person name="Yan Y."/>
            <person name="Sichtig H."/>
        </authorList>
    </citation>
    <scope>NUCLEOTIDE SEQUENCE [LARGE SCALE GENOMIC DNA]</scope>
    <source>
        <strain evidence="2 4">FDAARGOS_1026</strain>
    </source>
</reference>
<keyword evidence="4" id="KW-1185">Reference proteome</keyword>
<protein>
    <submittedName>
        <fullName evidence="1">Uncharacterized protein</fullName>
    </submittedName>
</protein>
<dbReference type="KEGG" id="bdm:EQG53_05410"/>
<dbReference type="Proteomes" id="UP000287388">
    <property type="component" value="Chromosome"/>
</dbReference>